<evidence type="ECO:0000313" key="3">
    <source>
        <dbReference type="EMBL" id="CAG5069532.1"/>
    </source>
</evidence>
<dbReference type="Pfam" id="PF18096">
    <property type="entry name" value="Thump_like"/>
    <property type="match status" value="1"/>
</dbReference>
<dbReference type="SUPFAM" id="SSF53335">
    <property type="entry name" value="S-adenosyl-L-methionine-dependent methyltransferases"/>
    <property type="match status" value="1"/>
</dbReference>
<proteinExistence type="predicted"/>
<gene>
    <name evidence="3" type="ORF">DYBT9623_02268</name>
</gene>
<accession>A0ABN7R7N0</accession>
<feature type="domain" description="PG-1098 ferredoxin-like" evidence="2">
    <location>
        <begin position="282"/>
        <end position="325"/>
    </location>
</feature>
<sequence length="399" mass="44619">MEETGLSDSEIAFINTHKHENASQLILRAGQFKGLDIKKLAAQIISRQKAAKKLPEWYANEKLIFPPALSVEQCSSEATARFKASLVSGKTLVDITGGMGVDCFYMSRKFGNAHYFEMQETVAATAEYNFQQLGAANIKVHAADSLAALEAENIPADWIYADPARRNEQREKVVLLSDCTPDIVSNQEILFENTPNILLKTSPLLDIDLAARELQNLKEVYTIGYEQECKELLFVLDKNHNSAEFTIKVRILDDQGYPLKSLDFDREMERNAKVTYSAPASYLYEPHAAVLKAGAFKTSCERYALNKIAANSQLYTSESLVADFPGRSFKITAICKPDMREISKHIGGDKANLTTRNFPAKTEELRKKWKLKEGGDYYLFATTLSDNTRVVIVTTKAAT</sequence>
<organism evidence="3 4">
    <name type="scientific">Dyadobacter linearis</name>
    <dbReference type="NCBI Taxonomy" id="2823330"/>
    <lineage>
        <taxon>Bacteria</taxon>
        <taxon>Pseudomonadati</taxon>
        <taxon>Bacteroidota</taxon>
        <taxon>Cytophagia</taxon>
        <taxon>Cytophagales</taxon>
        <taxon>Spirosomataceae</taxon>
        <taxon>Dyadobacter</taxon>
    </lineage>
</organism>
<evidence type="ECO:0000313" key="4">
    <source>
        <dbReference type="Proteomes" id="UP000679725"/>
    </source>
</evidence>
<feature type="domain" description="THUMP-like" evidence="1">
    <location>
        <begin position="326"/>
        <end position="396"/>
    </location>
</feature>
<evidence type="ECO:0008006" key="5">
    <source>
        <dbReference type="Google" id="ProtNLM"/>
    </source>
</evidence>
<protein>
    <recommendedName>
        <fullName evidence="5">THUMP-like domain-containing protein</fullName>
    </recommendedName>
</protein>
<keyword evidence="4" id="KW-1185">Reference proteome</keyword>
<dbReference type="InterPro" id="IPR041497">
    <property type="entry name" value="Thump-like"/>
</dbReference>
<name>A0ABN7R7N0_9BACT</name>
<dbReference type="Gene3D" id="1.10.10.1110">
    <property type="entry name" value="Methyltransferase PG1098, N-terminal domain"/>
    <property type="match status" value="1"/>
</dbReference>
<dbReference type="Proteomes" id="UP000679725">
    <property type="component" value="Unassembled WGS sequence"/>
</dbReference>
<dbReference type="InterPro" id="IPR029063">
    <property type="entry name" value="SAM-dependent_MTases_sf"/>
</dbReference>
<dbReference type="EMBL" id="CAJRAU010000003">
    <property type="protein sequence ID" value="CAG5069532.1"/>
    <property type="molecule type" value="Genomic_DNA"/>
</dbReference>
<dbReference type="InterPro" id="IPR054168">
    <property type="entry name" value="PG_1098_Fer"/>
</dbReference>
<evidence type="ECO:0000259" key="2">
    <source>
        <dbReference type="Pfam" id="PF22013"/>
    </source>
</evidence>
<dbReference type="Pfam" id="PF22013">
    <property type="entry name" value="PG_1098_Fer"/>
    <property type="match status" value="1"/>
</dbReference>
<comment type="caution">
    <text evidence="3">The sequence shown here is derived from an EMBL/GenBank/DDBJ whole genome shotgun (WGS) entry which is preliminary data.</text>
</comment>
<dbReference type="Gene3D" id="3.40.50.150">
    <property type="entry name" value="Vaccinia Virus protein VP39"/>
    <property type="match status" value="1"/>
</dbReference>
<evidence type="ECO:0000259" key="1">
    <source>
        <dbReference type="Pfam" id="PF18096"/>
    </source>
</evidence>
<reference evidence="3 4" key="1">
    <citation type="submission" date="2021-04" db="EMBL/GenBank/DDBJ databases">
        <authorList>
            <person name="Rodrigo-Torres L."/>
            <person name="Arahal R. D."/>
            <person name="Lucena T."/>
        </authorList>
    </citation>
    <scope>NUCLEOTIDE SEQUENCE [LARGE SCALE GENOMIC DNA]</scope>
    <source>
        <strain evidence="3 4">CECT 9623</strain>
    </source>
</reference>